<evidence type="ECO:0000313" key="3">
    <source>
        <dbReference type="Proteomes" id="UP000256838"/>
    </source>
</evidence>
<proteinExistence type="predicted"/>
<organism evidence="2 3">
    <name type="scientific">Trinickia dinghuensis</name>
    <dbReference type="NCBI Taxonomy" id="2291023"/>
    <lineage>
        <taxon>Bacteria</taxon>
        <taxon>Pseudomonadati</taxon>
        <taxon>Pseudomonadota</taxon>
        <taxon>Betaproteobacteria</taxon>
        <taxon>Burkholderiales</taxon>
        <taxon>Burkholderiaceae</taxon>
        <taxon>Trinickia</taxon>
    </lineage>
</organism>
<feature type="region of interest" description="Disordered" evidence="1">
    <location>
        <begin position="129"/>
        <end position="160"/>
    </location>
</feature>
<sequence>MDGGGMPQQPVTPTAAVNAAYQALQTYSTAAASQPNAVSTGTARSQLISSLTSAVDAYYMADTGSTTVNVNDPRYSEAKAQVAAQLETNVAQTMANDKDAPAPLGGFDSVLKSLQPGQQDVAQALQDFLPQDNGPEGMARERLELAPPQSPSPGGADRLEDRVALHLEQIAVARRG</sequence>
<reference evidence="2 3" key="1">
    <citation type="submission" date="2018-08" db="EMBL/GenBank/DDBJ databases">
        <title>Paraburkholderia sp. DHOM06 isolated from forest soil.</title>
        <authorList>
            <person name="Gao Z.-H."/>
            <person name="Qiu L.-H."/>
        </authorList>
    </citation>
    <scope>NUCLEOTIDE SEQUENCE [LARGE SCALE GENOMIC DNA]</scope>
    <source>
        <strain evidence="2 3">DHOM06</strain>
    </source>
</reference>
<comment type="caution">
    <text evidence="2">The sequence shown here is derived from an EMBL/GenBank/DDBJ whole genome shotgun (WGS) entry which is preliminary data.</text>
</comment>
<keyword evidence="3" id="KW-1185">Reference proteome</keyword>
<accession>A0A3D8JW49</accession>
<dbReference type="Proteomes" id="UP000256838">
    <property type="component" value="Unassembled WGS sequence"/>
</dbReference>
<protein>
    <submittedName>
        <fullName evidence="2">Uncharacterized protein</fullName>
    </submittedName>
</protein>
<evidence type="ECO:0000313" key="2">
    <source>
        <dbReference type="EMBL" id="RDU97022.1"/>
    </source>
</evidence>
<evidence type="ECO:0000256" key="1">
    <source>
        <dbReference type="SAM" id="MobiDB-lite"/>
    </source>
</evidence>
<dbReference type="AlphaFoldDB" id="A0A3D8JW49"/>
<name>A0A3D8JW49_9BURK</name>
<gene>
    <name evidence="2" type="ORF">DWV00_20420</name>
</gene>
<dbReference type="EMBL" id="QRGA01000011">
    <property type="protein sequence ID" value="RDU97022.1"/>
    <property type="molecule type" value="Genomic_DNA"/>
</dbReference>